<dbReference type="AlphaFoldDB" id="A0A259TV37"/>
<sequence>MIAITGSTGQLGRLVISDLLTRVPADQIVAIARDPESAATLGVSVREGDYDRPETLATAFEGVDRLLLISASEIGKRVPQHRAVIDAAKASGVGLIVYTSLLHADTSALGLAEEHRQTEAYLAESGVPYTVLRNGWYIENYTGSIGAAVEHGAVLGSAGDARLTPATRADYAAAAAAVLTADDPAGEVYELAGDEAFTMAEYAAEVARQSGREVAYRNMPEADYRGALEGMGLPAPVAAMIAQSDAAASEGALYDDSHTLSRLIGRPTTPLAQAIAAALAD</sequence>
<reference evidence="2 3" key="1">
    <citation type="submission" date="2016-11" db="EMBL/GenBank/DDBJ databases">
        <title>Study of marine rhodopsin-containing bacteria.</title>
        <authorList>
            <person name="Yoshizawa S."/>
            <person name="Kumagai Y."/>
            <person name="Kogure K."/>
        </authorList>
    </citation>
    <scope>NUCLEOTIDE SEQUENCE [LARGE SCALE GENOMIC DNA]</scope>
    <source>
        <strain evidence="2 3">SG-29</strain>
    </source>
</reference>
<dbReference type="PANTHER" id="PTHR47129:SF1">
    <property type="entry name" value="NMRA-LIKE DOMAIN-CONTAINING PROTEIN"/>
    <property type="match status" value="1"/>
</dbReference>
<dbReference type="Gene3D" id="3.90.25.10">
    <property type="entry name" value="UDP-galactose 4-epimerase, domain 1"/>
    <property type="match status" value="1"/>
</dbReference>
<dbReference type="RefSeq" id="WP_094545177.1">
    <property type="nucleotide sequence ID" value="NZ_MQWB01000001.1"/>
</dbReference>
<dbReference type="InterPro" id="IPR036291">
    <property type="entry name" value="NAD(P)-bd_dom_sf"/>
</dbReference>
<evidence type="ECO:0000313" key="2">
    <source>
        <dbReference type="EMBL" id="OZC01560.1"/>
    </source>
</evidence>
<feature type="domain" description="NAD(P)-binding" evidence="1">
    <location>
        <begin position="6"/>
        <end position="180"/>
    </location>
</feature>
<name>A0A259TV37_9BACT</name>
<protein>
    <submittedName>
        <fullName evidence="2">NAD(P)-dependent oxidoreductase</fullName>
    </submittedName>
</protein>
<dbReference type="OrthoDB" id="9780595at2"/>
<dbReference type="Proteomes" id="UP000216446">
    <property type="component" value="Unassembled WGS sequence"/>
</dbReference>
<dbReference type="Pfam" id="PF13460">
    <property type="entry name" value="NAD_binding_10"/>
    <property type="match status" value="1"/>
</dbReference>
<dbReference type="InterPro" id="IPR052718">
    <property type="entry name" value="NmrA-type_oxidoreductase"/>
</dbReference>
<dbReference type="CDD" id="cd05269">
    <property type="entry name" value="TMR_SDR_a"/>
    <property type="match status" value="1"/>
</dbReference>
<organism evidence="2 3">
    <name type="scientific">Rubricoccus marinus</name>
    <dbReference type="NCBI Taxonomy" id="716817"/>
    <lineage>
        <taxon>Bacteria</taxon>
        <taxon>Pseudomonadati</taxon>
        <taxon>Rhodothermota</taxon>
        <taxon>Rhodothermia</taxon>
        <taxon>Rhodothermales</taxon>
        <taxon>Rubricoccaceae</taxon>
        <taxon>Rubricoccus</taxon>
    </lineage>
</organism>
<dbReference type="PANTHER" id="PTHR47129">
    <property type="entry name" value="QUINONE OXIDOREDUCTASE 2"/>
    <property type="match status" value="1"/>
</dbReference>
<dbReference type="FunCoup" id="A0A259TV37">
    <property type="interactions" value="380"/>
</dbReference>
<keyword evidence="3" id="KW-1185">Reference proteome</keyword>
<dbReference type="InParanoid" id="A0A259TV37"/>
<dbReference type="Gene3D" id="3.40.50.720">
    <property type="entry name" value="NAD(P)-binding Rossmann-like Domain"/>
    <property type="match status" value="1"/>
</dbReference>
<comment type="caution">
    <text evidence="2">The sequence shown here is derived from an EMBL/GenBank/DDBJ whole genome shotgun (WGS) entry which is preliminary data.</text>
</comment>
<accession>A0A259TV37</accession>
<dbReference type="InterPro" id="IPR016040">
    <property type="entry name" value="NAD(P)-bd_dom"/>
</dbReference>
<gene>
    <name evidence="2" type="ORF">BSZ36_00305</name>
</gene>
<dbReference type="SUPFAM" id="SSF51735">
    <property type="entry name" value="NAD(P)-binding Rossmann-fold domains"/>
    <property type="match status" value="1"/>
</dbReference>
<proteinExistence type="predicted"/>
<evidence type="ECO:0000259" key="1">
    <source>
        <dbReference type="Pfam" id="PF13460"/>
    </source>
</evidence>
<dbReference type="EMBL" id="MQWB01000001">
    <property type="protein sequence ID" value="OZC01560.1"/>
    <property type="molecule type" value="Genomic_DNA"/>
</dbReference>
<evidence type="ECO:0000313" key="3">
    <source>
        <dbReference type="Proteomes" id="UP000216446"/>
    </source>
</evidence>